<comment type="function">
    <text evidence="1">Catalyzes the 2-thiolation of uridine at the wobble position (U34) of mitochondrial tRNA(Lys), tRNA(Glu) and tRNA(Gln). Required for the formation of 5-taurinomethyl-2-thiouridine (tm5s2U) of mitochondrial tRNA(Lys), tRNA(Glu), and tRNA(Gln) at the wobble position. ATP is required to activate the C2 atom of the wobble base.</text>
</comment>
<dbReference type="Pfam" id="PF20258">
    <property type="entry name" value="tRNA_Me_trans_C"/>
    <property type="match status" value="1"/>
</dbReference>
<evidence type="ECO:0000256" key="8">
    <source>
        <dbReference type="ARBA" id="ARBA00022840"/>
    </source>
</evidence>
<dbReference type="AlphaFoldDB" id="A0A061AUT6"/>
<dbReference type="InterPro" id="IPR014729">
    <property type="entry name" value="Rossmann-like_a/b/a_fold"/>
</dbReference>
<dbReference type="OrthoDB" id="3685at2759"/>
<comment type="catalytic activity">
    <reaction evidence="11">
        <text>5-taurinomethyluridine(34) in tRNA + S-sulfanyl-L-cysteinyl-[protein] + AH2 + ATP = 5-taurinomethyl-2-thiouridine(34) in tRNA + L-cysteinyl-[protein] + A + AMP + diphosphate + H(+)</text>
        <dbReference type="Rhea" id="RHEA:47040"/>
        <dbReference type="Rhea" id="RHEA-COMP:10131"/>
        <dbReference type="Rhea" id="RHEA-COMP:11726"/>
        <dbReference type="Rhea" id="RHEA-COMP:11732"/>
        <dbReference type="Rhea" id="RHEA-COMP:11733"/>
        <dbReference type="ChEBI" id="CHEBI:13193"/>
        <dbReference type="ChEBI" id="CHEBI:15378"/>
        <dbReference type="ChEBI" id="CHEBI:17499"/>
        <dbReference type="ChEBI" id="CHEBI:29950"/>
        <dbReference type="ChEBI" id="CHEBI:30616"/>
        <dbReference type="ChEBI" id="CHEBI:33019"/>
        <dbReference type="ChEBI" id="CHEBI:61963"/>
        <dbReference type="ChEBI" id="CHEBI:87171"/>
        <dbReference type="ChEBI" id="CHEBI:87172"/>
        <dbReference type="ChEBI" id="CHEBI:456215"/>
        <dbReference type="EC" id="2.8.1.14"/>
    </reaction>
</comment>
<dbReference type="NCBIfam" id="TIGR00420">
    <property type="entry name" value="trmU"/>
    <property type="match status" value="1"/>
</dbReference>
<dbReference type="InterPro" id="IPR046885">
    <property type="entry name" value="MnmA-like_C"/>
</dbReference>
<evidence type="ECO:0000256" key="9">
    <source>
        <dbReference type="ARBA" id="ARBA00022884"/>
    </source>
</evidence>
<evidence type="ECO:0000256" key="3">
    <source>
        <dbReference type="ARBA" id="ARBA00011953"/>
    </source>
</evidence>
<dbReference type="EMBL" id="LK052892">
    <property type="protein sequence ID" value="CDR41350.1"/>
    <property type="molecule type" value="Genomic_DNA"/>
</dbReference>
<dbReference type="EC" id="2.8.1.14" evidence="3"/>
<dbReference type="GO" id="GO:0005739">
    <property type="term" value="C:mitochondrion"/>
    <property type="evidence" value="ECO:0007669"/>
    <property type="project" value="TreeGrafter"/>
</dbReference>
<feature type="domain" description="tRNA-specific 2-thiouridylase MnmA-like central" evidence="13">
    <location>
        <begin position="284"/>
        <end position="352"/>
    </location>
</feature>
<keyword evidence="9" id="KW-0694">RNA-binding</keyword>
<dbReference type="InterPro" id="IPR004506">
    <property type="entry name" value="MnmA-like"/>
</dbReference>
<dbReference type="FunFam" id="3.40.50.620:FF:000115">
    <property type="entry name" value="tRNA-specific 2-thiouridylase MnmA"/>
    <property type="match status" value="1"/>
</dbReference>
<dbReference type="InterPro" id="IPR023382">
    <property type="entry name" value="MnmA-like_central_sf"/>
</dbReference>
<dbReference type="InterPro" id="IPR046884">
    <property type="entry name" value="MnmA-like_central"/>
</dbReference>
<dbReference type="Gene3D" id="2.30.30.280">
    <property type="entry name" value="Adenine nucleotide alpha hydrolases-like domains"/>
    <property type="match status" value="1"/>
</dbReference>
<keyword evidence="7" id="KW-0547">Nucleotide-binding</keyword>
<keyword evidence="5" id="KW-0808">Transferase</keyword>
<evidence type="ECO:0000256" key="4">
    <source>
        <dbReference type="ARBA" id="ARBA00022555"/>
    </source>
</evidence>
<dbReference type="PhylomeDB" id="A0A061AUT6"/>
<evidence type="ECO:0000313" key="14">
    <source>
        <dbReference type="EMBL" id="CDR41350.1"/>
    </source>
</evidence>
<dbReference type="Pfam" id="PF20259">
    <property type="entry name" value="tRNA_Me_trans_M"/>
    <property type="match status" value="1"/>
</dbReference>
<keyword evidence="10" id="KW-1015">Disulfide bond</keyword>
<evidence type="ECO:0000256" key="10">
    <source>
        <dbReference type="ARBA" id="ARBA00023157"/>
    </source>
</evidence>
<keyword evidence="8" id="KW-0067">ATP-binding</keyword>
<feature type="domain" description="tRNA-specific 2-thiouridylase MnmA-like C-terminal" evidence="12">
    <location>
        <begin position="382"/>
        <end position="441"/>
    </location>
</feature>
<comment type="similarity">
    <text evidence="2">Belongs to the MnmA/TRMU family.</text>
</comment>
<dbReference type="Pfam" id="PF03054">
    <property type="entry name" value="tRNA_Me_trans"/>
    <property type="match status" value="1"/>
</dbReference>
<keyword evidence="6" id="KW-0819">tRNA processing</keyword>
<evidence type="ECO:0000256" key="5">
    <source>
        <dbReference type="ARBA" id="ARBA00022679"/>
    </source>
</evidence>
<dbReference type="GO" id="GO:0002143">
    <property type="term" value="P:tRNA wobble position uridine thiolation"/>
    <property type="evidence" value="ECO:0007669"/>
    <property type="project" value="TreeGrafter"/>
</dbReference>
<dbReference type="NCBIfam" id="NF001138">
    <property type="entry name" value="PRK00143.1"/>
    <property type="match status" value="1"/>
</dbReference>
<evidence type="ECO:0000256" key="6">
    <source>
        <dbReference type="ARBA" id="ARBA00022694"/>
    </source>
</evidence>
<evidence type="ECO:0000256" key="2">
    <source>
        <dbReference type="ARBA" id="ARBA00006191"/>
    </source>
</evidence>
<dbReference type="Gene3D" id="2.40.30.10">
    <property type="entry name" value="Translation factors"/>
    <property type="match status" value="1"/>
</dbReference>
<organism evidence="14">
    <name type="scientific">Cyberlindnera fabianii</name>
    <name type="common">Yeast</name>
    <name type="synonym">Hansenula fabianii</name>
    <dbReference type="NCBI Taxonomy" id="36022"/>
    <lineage>
        <taxon>Eukaryota</taxon>
        <taxon>Fungi</taxon>
        <taxon>Dikarya</taxon>
        <taxon>Ascomycota</taxon>
        <taxon>Saccharomycotina</taxon>
        <taxon>Saccharomycetes</taxon>
        <taxon>Phaffomycetales</taxon>
        <taxon>Phaffomycetaceae</taxon>
        <taxon>Cyberlindnera</taxon>
    </lineage>
</organism>
<evidence type="ECO:0000259" key="12">
    <source>
        <dbReference type="Pfam" id="PF20258"/>
    </source>
</evidence>
<keyword evidence="4" id="KW-0820">tRNA-binding</keyword>
<dbReference type="VEuPathDB" id="FungiDB:BON22_3639"/>
<dbReference type="PANTHER" id="PTHR11933">
    <property type="entry name" value="TRNA 5-METHYLAMINOMETHYL-2-THIOURIDYLATE -METHYLTRANSFERASE"/>
    <property type="match status" value="1"/>
</dbReference>
<dbReference type="GO" id="GO:0016783">
    <property type="term" value="F:sulfurtransferase activity"/>
    <property type="evidence" value="ECO:0007669"/>
    <property type="project" value="InterPro"/>
</dbReference>
<dbReference type="PANTHER" id="PTHR11933:SF5">
    <property type="entry name" value="MITOCHONDRIAL TRNA-SPECIFIC 2-THIOURIDYLASE 1"/>
    <property type="match status" value="1"/>
</dbReference>
<name>A0A061AUT6_CYBFA</name>
<gene>
    <name evidence="14" type="ORF">CYFA0S_07e01046g</name>
</gene>
<evidence type="ECO:0000259" key="13">
    <source>
        <dbReference type="Pfam" id="PF20259"/>
    </source>
</evidence>
<dbReference type="Gene3D" id="3.40.50.620">
    <property type="entry name" value="HUPs"/>
    <property type="match status" value="1"/>
</dbReference>
<dbReference type="GO" id="GO:0000049">
    <property type="term" value="F:tRNA binding"/>
    <property type="evidence" value="ECO:0007669"/>
    <property type="project" value="UniProtKB-KW"/>
</dbReference>
<evidence type="ECO:0000256" key="7">
    <source>
        <dbReference type="ARBA" id="ARBA00022741"/>
    </source>
</evidence>
<evidence type="ECO:0000256" key="1">
    <source>
        <dbReference type="ARBA" id="ARBA00003986"/>
    </source>
</evidence>
<dbReference type="FunFam" id="2.30.30.280:FF:000001">
    <property type="entry name" value="tRNA-specific 2-thiouridylase MnmA"/>
    <property type="match status" value="1"/>
</dbReference>
<dbReference type="SUPFAM" id="SSF52402">
    <property type="entry name" value="Adenine nucleotide alpha hydrolases-like"/>
    <property type="match status" value="1"/>
</dbReference>
<accession>A0A061AUT6</accession>
<dbReference type="CDD" id="cd01998">
    <property type="entry name" value="MnmA_TRMU-like"/>
    <property type="match status" value="1"/>
</dbReference>
<protein>
    <recommendedName>
        <fullName evidence="3">tRNA-5-taurinomethyluridine 2-sulfurtransferase</fullName>
        <ecNumber evidence="3">2.8.1.14</ecNumber>
    </recommendedName>
</protein>
<proteinExistence type="inferred from homology"/>
<reference evidence="14" key="1">
    <citation type="journal article" date="2014" name="Genome Announc.">
        <title>Genome sequence of the yeast Cyberlindnera fabianii (Hansenula fabianii).</title>
        <authorList>
            <person name="Freel K.C."/>
            <person name="Sarilar V."/>
            <person name="Neuveglise C."/>
            <person name="Devillers H."/>
            <person name="Friedrich A."/>
            <person name="Schacherer J."/>
        </authorList>
    </citation>
    <scope>NUCLEOTIDE SEQUENCE</scope>
    <source>
        <strain evidence="14">YJS4271</strain>
    </source>
</reference>
<evidence type="ECO:0000256" key="11">
    <source>
        <dbReference type="ARBA" id="ARBA00049564"/>
    </source>
</evidence>
<dbReference type="GO" id="GO:0005524">
    <property type="term" value="F:ATP binding"/>
    <property type="evidence" value="ECO:0007669"/>
    <property type="project" value="UniProtKB-KW"/>
</dbReference>
<sequence>MSMICRRKVLTQFDAETNFPNSHHIRRVFSLSVTPTIMRPFSRYPNITRTLVPYRRYLSSLPQGRLPQGYTQPTPAKDDLIIVAMSSGVDSSVAASLYAKEFPRVQGLFMSNWNQLDSERCLEEDWKDVQKVCDQLKIPLEQASFEKEYWLDVFEPMIEGYAKGITPNPDINCNRYVKFGRLIEYVAQKYNKERWWLVTGHYSRILTDVSTGAPHLLRSFYKKKDQSYYLSQINPNVLHNVLLPIGHFTKPEVRDMAHNLALPVADKPDSTGLCFVNPTQGNFQDFLRNFITETPGKIITEDGKVWGDHDGLWNFTIGQKCGISMPQGDPKYKGTWFVSEKRYETNEVVIVRGGDNEKLFKSVVYVDAFKTLEDGMDLKSFNVSELTVQYRSLQEPSSVKSITKGKDDKFVFELTQKRRAIAQGQYLGVYHGDRCLGSGVIEFVE</sequence>